<protein>
    <submittedName>
        <fullName evidence="1">Uncharacterized protein</fullName>
    </submittedName>
</protein>
<dbReference type="Proteomes" id="UP000198211">
    <property type="component" value="Unassembled WGS sequence"/>
</dbReference>
<evidence type="ECO:0000313" key="1">
    <source>
        <dbReference type="EMBL" id="OWZ21145.1"/>
    </source>
</evidence>
<gene>
    <name evidence="1" type="ORF">PHMEG_0004336</name>
</gene>
<proteinExistence type="predicted"/>
<reference evidence="2" key="1">
    <citation type="submission" date="2017-03" db="EMBL/GenBank/DDBJ databases">
        <title>Phytopthora megakarya and P. palmivora, two closely related causual agents of cacao black pod achieved similar genome size and gene model numbers by different mechanisms.</title>
        <authorList>
            <person name="Ali S."/>
            <person name="Shao J."/>
            <person name="Larry D.J."/>
            <person name="Kronmiller B."/>
            <person name="Shen D."/>
            <person name="Strem M.D."/>
            <person name="Melnick R.L."/>
            <person name="Guiltinan M.J."/>
            <person name="Tyler B.M."/>
            <person name="Meinhardt L.W."/>
            <person name="Bailey B.A."/>
        </authorList>
    </citation>
    <scope>NUCLEOTIDE SEQUENCE [LARGE SCALE GENOMIC DNA]</scope>
    <source>
        <strain evidence="2">zdho120</strain>
    </source>
</reference>
<keyword evidence="2" id="KW-1185">Reference proteome</keyword>
<sequence>MVSLHHENFSYNLESVQRGAGGCVMAYMNGITTISKKMLLMAFPDIQKGDNGAKLASLAAKLLGQQLVVPGELCFHFDDTNSRIVSARYEADMLTPLLKLLQDVEEASIVLNSALGIHHWSS</sequence>
<dbReference type="EMBL" id="NBNE01000253">
    <property type="protein sequence ID" value="OWZ21145.1"/>
    <property type="molecule type" value="Genomic_DNA"/>
</dbReference>
<comment type="caution">
    <text evidence="1">The sequence shown here is derived from an EMBL/GenBank/DDBJ whole genome shotgun (WGS) entry which is preliminary data.</text>
</comment>
<evidence type="ECO:0000313" key="2">
    <source>
        <dbReference type="Proteomes" id="UP000198211"/>
    </source>
</evidence>
<name>A0A225WU17_9STRA</name>
<accession>A0A225WU17</accession>
<dbReference type="OrthoDB" id="128476at2759"/>
<dbReference type="AlphaFoldDB" id="A0A225WU17"/>
<organism evidence="1 2">
    <name type="scientific">Phytophthora megakarya</name>
    <dbReference type="NCBI Taxonomy" id="4795"/>
    <lineage>
        <taxon>Eukaryota</taxon>
        <taxon>Sar</taxon>
        <taxon>Stramenopiles</taxon>
        <taxon>Oomycota</taxon>
        <taxon>Peronosporomycetes</taxon>
        <taxon>Peronosporales</taxon>
        <taxon>Peronosporaceae</taxon>
        <taxon>Phytophthora</taxon>
    </lineage>
</organism>